<reference evidence="1 2" key="1">
    <citation type="journal article" date="2003" name="Proc. Natl. Acad. Sci. U.S.A.">
        <title>Complete genome sequence and analysis of Wolinella succinogenes.</title>
        <authorList>
            <person name="Baar C."/>
            <person name="Eppinger M."/>
            <person name="Raddatz G."/>
            <person name="Simon JM."/>
            <person name="Lanz C."/>
            <person name="Klimmek O."/>
            <person name="Nandakumar R."/>
            <person name="Gross R."/>
            <person name="Rosinus A."/>
            <person name="Keller H."/>
            <person name="Jagtap P."/>
            <person name="Linke B."/>
            <person name="Meyer F."/>
            <person name="Lederer H."/>
            <person name="Schuster S.C."/>
        </authorList>
    </citation>
    <scope>NUCLEOTIDE SEQUENCE [LARGE SCALE GENOMIC DNA]</scope>
    <source>
        <strain evidence="2">ATCC 29543 / DSM 1740 / CCUG 13145 / JCM 31913 / LMG 7466 / NCTC 11488 / FDC 602W</strain>
    </source>
</reference>
<evidence type="ECO:0000313" key="2">
    <source>
        <dbReference type="Proteomes" id="UP000000422"/>
    </source>
</evidence>
<sequence length="106" mass="12317">MARTLIIENDCYNWDISESGEPPEYEGGDEPLGNYGIWRTNKERILYLFSCDVSNAQIEESKMDSRFLEVCEFTHPQSGVRFTGTWIDALKFIQKTLTEAQKRGHY</sequence>
<dbReference type="Proteomes" id="UP000000422">
    <property type="component" value="Chromosome"/>
</dbReference>
<dbReference type="KEGG" id="wsu:WS1447"/>
<dbReference type="EMBL" id="BX571660">
    <property type="protein sequence ID" value="CAE10507.1"/>
    <property type="molecule type" value="Genomic_DNA"/>
</dbReference>
<dbReference type="HOGENOM" id="CLU_2222163_0_0_7"/>
<dbReference type="RefSeq" id="WP_011139291.1">
    <property type="nucleotide sequence ID" value="NC_005090.1"/>
</dbReference>
<accession>Q7MRD1</accession>
<protein>
    <submittedName>
        <fullName evidence="1">Uncharacterized protein</fullName>
    </submittedName>
</protein>
<name>Q7MRD1_WOLSU</name>
<proteinExistence type="predicted"/>
<gene>
    <name evidence="1" type="ordered locus">WS1447</name>
</gene>
<keyword evidence="2" id="KW-1185">Reference proteome</keyword>
<dbReference type="AlphaFoldDB" id="Q7MRD1"/>
<evidence type="ECO:0000313" key="1">
    <source>
        <dbReference type="EMBL" id="CAE10507.1"/>
    </source>
</evidence>
<organism evidence="2">
    <name type="scientific">Wolinella succinogenes (strain ATCC 29543 / DSM 1740 / CCUG 13145 / JCM 31913 / LMG 7466 / NCTC 11488 / FDC 602W)</name>
    <name type="common">Vibrio succinogenes</name>
    <dbReference type="NCBI Taxonomy" id="273121"/>
    <lineage>
        <taxon>Bacteria</taxon>
        <taxon>Pseudomonadati</taxon>
        <taxon>Campylobacterota</taxon>
        <taxon>Epsilonproteobacteria</taxon>
        <taxon>Campylobacterales</taxon>
        <taxon>Helicobacteraceae</taxon>
        <taxon>Wolinella</taxon>
    </lineage>
</organism>